<dbReference type="EnsemblPlants" id="AVESA.00010b.r2.6AG1064260.1">
    <property type="protein sequence ID" value="AVESA.00010b.r2.6AG1064260.1.CDS.1"/>
    <property type="gene ID" value="AVESA.00010b.r2.6AG1064260"/>
</dbReference>
<sequence length="344" mass="37240">MASISSSLALPCLAFHRAADRSTVLYSVPEKKRIAAGADTDDDVLADKTILPTARGYVLAHGTTTFLYSPQSRRKIDLPPLDIDQDLLVDYNCLLSDDPAAPGCVVLLVELDALFIWYHRIGGADGGEWHEHEYDIGSQQYDPADSTLLEKSVITPIAACRGRFYFNPLDEMGVIDFSSTTPDTGTGPAFSSIAAGSVSDEESGSPRGQTSVDFLVESEGELYMVSLLFAVTGLRTVTGASVQVMDFESSRWRGVGDLGGRAFVLSMYNFGASCESGGEAGLRGDCVYVAYPVAKKLLVFDVKDGSMESVKLDDAPESDKAFWVLPRTCLVRHFVTQPVYSVIR</sequence>
<name>A0ACD5YZ94_AVESA</name>
<keyword evidence="2" id="KW-1185">Reference proteome</keyword>
<reference evidence="1" key="2">
    <citation type="submission" date="2025-09" db="UniProtKB">
        <authorList>
            <consortium name="EnsemblPlants"/>
        </authorList>
    </citation>
    <scope>IDENTIFICATION</scope>
</reference>
<evidence type="ECO:0000313" key="2">
    <source>
        <dbReference type="Proteomes" id="UP001732700"/>
    </source>
</evidence>
<proteinExistence type="predicted"/>
<accession>A0ACD5YZ94</accession>
<reference evidence="1" key="1">
    <citation type="submission" date="2021-05" db="EMBL/GenBank/DDBJ databases">
        <authorList>
            <person name="Scholz U."/>
            <person name="Mascher M."/>
            <person name="Fiebig A."/>
        </authorList>
    </citation>
    <scope>NUCLEOTIDE SEQUENCE [LARGE SCALE GENOMIC DNA]</scope>
</reference>
<evidence type="ECO:0000313" key="1">
    <source>
        <dbReference type="EnsemblPlants" id="AVESA.00010b.r2.6AG1064260.1.CDS.1"/>
    </source>
</evidence>
<protein>
    <submittedName>
        <fullName evidence="1">Uncharacterized protein</fullName>
    </submittedName>
</protein>
<dbReference type="Proteomes" id="UP001732700">
    <property type="component" value="Chromosome 6A"/>
</dbReference>
<organism evidence="1 2">
    <name type="scientific">Avena sativa</name>
    <name type="common">Oat</name>
    <dbReference type="NCBI Taxonomy" id="4498"/>
    <lineage>
        <taxon>Eukaryota</taxon>
        <taxon>Viridiplantae</taxon>
        <taxon>Streptophyta</taxon>
        <taxon>Embryophyta</taxon>
        <taxon>Tracheophyta</taxon>
        <taxon>Spermatophyta</taxon>
        <taxon>Magnoliopsida</taxon>
        <taxon>Liliopsida</taxon>
        <taxon>Poales</taxon>
        <taxon>Poaceae</taxon>
        <taxon>BOP clade</taxon>
        <taxon>Pooideae</taxon>
        <taxon>Poodae</taxon>
        <taxon>Poeae</taxon>
        <taxon>Poeae Chloroplast Group 1 (Aveneae type)</taxon>
        <taxon>Aveninae</taxon>
        <taxon>Avena</taxon>
    </lineage>
</organism>